<dbReference type="PANTHER" id="PTHR19328">
    <property type="entry name" value="HEDGEHOG-INTERACTING PROTEIN"/>
    <property type="match status" value="1"/>
</dbReference>
<feature type="region of interest" description="Disordered" evidence="1">
    <location>
        <begin position="436"/>
        <end position="463"/>
    </location>
</feature>
<dbReference type="InterPro" id="IPR054539">
    <property type="entry name" value="Beta-prop_PDH"/>
</dbReference>
<reference evidence="4" key="1">
    <citation type="journal article" date="2020" name="Stud. Mycol.">
        <title>101 Dothideomycetes genomes: a test case for predicting lifestyles and emergence of pathogens.</title>
        <authorList>
            <person name="Haridas S."/>
            <person name="Albert R."/>
            <person name="Binder M."/>
            <person name="Bloem J."/>
            <person name="Labutti K."/>
            <person name="Salamov A."/>
            <person name="Andreopoulos B."/>
            <person name="Baker S."/>
            <person name="Barry K."/>
            <person name="Bills G."/>
            <person name="Bluhm B."/>
            <person name="Cannon C."/>
            <person name="Castanera R."/>
            <person name="Culley D."/>
            <person name="Daum C."/>
            <person name="Ezra D."/>
            <person name="Gonzalez J."/>
            <person name="Henrissat B."/>
            <person name="Kuo A."/>
            <person name="Liang C."/>
            <person name="Lipzen A."/>
            <person name="Lutzoni F."/>
            <person name="Magnuson J."/>
            <person name="Mondo S."/>
            <person name="Nolan M."/>
            <person name="Ohm R."/>
            <person name="Pangilinan J."/>
            <person name="Park H.-J."/>
            <person name="Ramirez L."/>
            <person name="Alfaro M."/>
            <person name="Sun H."/>
            <person name="Tritt A."/>
            <person name="Yoshinaga Y."/>
            <person name="Zwiers L.-H."/>
            <person name="Turgeon B."/>
            <person name="Goodwin S."/>
            <person name="Spatafora J."/>
            <person name="Crous P."/>
            <person name="Grigoriev I."/>
        </authorList>
    </citation>
    <scope>NUCLEOTIDE SEQUENCE</scope>
    <source>
        <strain evidence="4">CBS 207.26</strain>
    </source>
</reference>
<dbReference type="SUPFAM" id="SSF50952">
    <property type="entry name" value="Soluble quinoprotein glucose dehydrogenase"/>
    <property type="match status" value="1"/>
</dbReference>
<name>A0A6A6EEL0_9PEZI</name>
<feature type="chain" id="PRO_5025373986" evidence="2">
    <location>
        <begin position="22"/>
        <end position="486"/>
    </location>
</feature>
<keyword evidence="5" id="KW-1185">Reference proteome</keyword>
<dbReference type="Pfam" id="PF22807">
    <property type="entry name" value="TrAA12"/>
    <property type="match status" value="1"/>
</dbReference>
<evidence type="ECO:0000313" key="5">
    <source>
        <dbReference type="Proteomes" id="UP000800200"/>
    </source>
</evidence>
<feature type="signal peptide" evidence="2">
    <location>
        <begin position="1"/>
        <end position="21"/>
    </location>
</feature>
<organism evidence="4 5">
    <name type="scientific">Zopfia rhizophila CBS 207.26</name>
    <dbReference type="NCBI Taxonomy" id="1314779"/>
    <lineage>
        <taxon>Eukaryota</taxon>
        <taxon>Fungi</taxon>
        <taxon>Dikarya</taxon>
        <taxon>Ascomycota</taxon>
        <taxon>Pezizomycotina</taxon>
        <taxon>Dothideomycetes</taxon>
        <taxon>Dothideomycetes incertae sedis</taxon>
        <taxon>Zopfiaceae</taxon>
        <taxon>Zopfia</taxon>
    </lineage>
</organism>
<dbReference type="Gene3D" id="2.120.10.30">
    <property type="entry name" value="TolB, C-terminal domain"/>
    <property type="match status" value="1"/>
</dbReference>
<dbReference type="InterPro" id="IPR011042">
    <property type="entry name" value="6-blade_b-propeller_TolB-like"/>
</dbReference>
<keyword evidence="2" id="KW-0732">Signal</keyword>
<sequence length="486" mass="51617">MAAFKSLLALSTLLLFFRVHTQSTTAPAASASCSRPIIPKASVAPGWDVQVVASGLNQPRGIIFDSNGHLLVVQQDKGISSLSITEDGGGACVRAGDPTDVIEDESLNHGIELSADGKTLYASSAEAVYAWDYDPTEARNTSAPREIIGRMGDTDGHVTRTILMSRKAEGMLLVSRGSMSNLDLAALDPATGVSTVKVYNVSNVTDTPYEFMNDGLLLGWGLRNSVGLAEDPVTGSLYSVENSVDNFEREGRNIHQNNPGEELNFHGYLNGTETEELGGNYGYPSCYAAWEVDTIPNNEGIQVGTQFAIGDQNATVNDTFCQNGRVSPRLTFAAHMAPLDMKFNDNGTAAWITFHGSWNRDEPIGYKLSVVAFENGSPIEPANSSTAAIDIVSNPKLSDCPDECFRPVGLAWDKNGRLYMTSDSTGEIYVITRSDGSANSASPSSGLPPSGTGASPSASSGSATRDYGMHSSWTLLIAGILAFTSV</sequence>
<evidence type="ECO:0000256" key="2">
    <source>
        <dbReference type="SAM" id="SignalP"/>
    </source>
</evidence>
<dbReference type="AlphaFoldDB" id="A0A6A6EEL0"/>
<gene>
    <name evidence="4" type="ORF">K469DRAFT_46515</name>
</gene>
<accession>A0A6A6EEL0</accession>
<dbReference type="Proteomes" id="UP000800200">
    <property type="component" value="Unassembled WGS sequence"/>
</dbReference>
<evidence type="ECO:0000256" key="1">
    <source>
        <dbReference type="SAM" id="MobiDB-lite"/>
    </source>
</evidence>
<evidence type="ECO:0000313" key="4">
    <source>
        <dbReference type="EMBL" id="KAF2189703.1"/>
    </source>
</evidence>
<evidence type="ECO:0000259" key="3">
    <source>
        <dbReference type="Pfam" id="PF22807"/>
    </source>
</evidence>
<dbReference type="OrthoDB" id="507128at2759"/>
<dbReference type="PROSITE" id="PS51257">
    <property type="entry name" value="PROKAR_LIPOPROTEIN"/>
    <property type="match status" value="1"/>
</dbReference>
<proteinExistence type="predicted"/>
<dbReference type="InterPro" id="IPR011041">
    <property type="entry name" value="Quinoprot_gluc/sorb_DH_b-prop"/>
</dbReference>
<dbReference type="EMBL" id="ML994620">
    <property type="protein sequence ID" value="KAF2189703.1"/>
    <property type="molecule type" value="Genomic_DNA"/>
</dbReference>
<protein>
    <submittedName>
        <fullName evidence="4">Soluble quino protein glucose dehydrogenase</fullName>
    </submittedName>
</protein>
<dbReference type="PANTHER" id="PTHR19328:SF53">
    <property type="entry name" value="MEMBRANE PROTEIN"/>
    <property type="match status" value="1"/>
</dbReference>
<feature type="domain" description="Pyrroloquinoline quinone-dependent pyranose dehydrogenase beta-propeller" evidence="3">
    <location>
        <begin position="42"/>
        <end position="433"/>
    </location>
</feature>